<feature type="compositionally biased region" description="Pro residues" evidence="3">
    <location>
        <begin position="103"/>
        <end position="125"/>
    </location>
</feature>
<name>A0A841BWC8_9ACTN</name>
<dbReference type="InterPro" id="IPR053465">
    <property type="entry name" value="Sortase_Class_E"/>
</dbReference>
<sequence length="452" mass="47793">MSRHRAPDPGDETTIIPKIVDEPPASVEPAPTAPPRPQPTTAGAPRPQPSPVPPSPALVEPTAARPIPVVEPRQAPPAPPNTGSPATSWAPPSAALVDATPLPVSPARPSPSPLSQPTAPVPPVRVTPLPLPDDATAVIPKVLPTPMAPDQGAAVPVPPQALDPDATAMIPRVPADDSSTMLIGIVPPLPTDTGPSGPRKAKPGDPPVRAVRTKEGDYLSAHSDFTRVTFGSVVRGTLRTTGELMITCGLVILLFAGYEIWGKSAIVDAHQADLDQQLTQQWDQPLPTPTASAGPATTKPLPPPPGNVLGRLYIPRLDKHWVITQGVTPADIRYAPGHYPNSAMPGQQGNFSMAGHRMRSVFWDLDKLQPGDKLIVETRTTWYVYAVVKSRVVKPTQVEVVSAKPPGMTPGRLITLTTCNPKWDNYQRLIIHGSLIGQQSRADGPPEGMEGA</sequence>
<protein>
    <submittedName>
        <fullName evidence="4">LPXTG-site transpeptidase (Sortase) family protein</fullName>
    </submittedName>
</protein>
<dbReference type="NCBIfam" id="TIGR01076">
    <property type="entry name" value="sortase_fam"/>
    <property type="match status" value="1"/>
</dbReference>
<accession>A0A841BWC8</accession>
<feature type="active site" description="Acyl-thioester intermediate" evidence="2">
    <location>
        <position position="419"/>
    </location>
</feature>
<keyword evidence="5" id="KW-1185">Reference proteome</keyword>
<feature type="compositionally biased region" description="Pro residues" evidence="3">
    <location>
        <begin position="46"/>
        <end position="56"/>
    </location>
</feature>
<dbReference type="CDD" id="cd05830">
    <property type="entry name" value="Sortase_E"/>
    <property type="match status" value="1"/>
</dbReference>
<dbReference type="GO" id="GO:0016787">
    <property type="term" value="F:hydrolase activity"/>
    <property type="evidence" value="ECO:0007669"/>
    <property type="project" value="UniProtKB-KW"/>
</dbReference>
<dbReference type="NCBIfam" id="NF033747">
    <property type="entry name" value="class_E_sortase"/>
    <property type="match status" value="1"/>
</dbReference>
<evidence type="ECO:0000256" key="2">
    <source>
        <dbReference type="PIRSR" id="PIRSR605754-1"/>
    </source>
</evidence>
<dbReference type="InterPro" id="IPR023365">
    <property type="entry name" value="Sortase_dom-sf"/>
</dbReference>
<evidence type="ECO:0000256" key="1">
    <source>
        <dbReference type="ARBA" id="ARBA00022801"/>
    </source>
</evidence>
<dbReference type="Gene3D" id="2.40.260.10">
    <property type="entry name" value="Sortase"/>
    <property type="match status" value="1"/>
</dbReference>
<evidence type="ECO:0000256" key="3">
    <source>
        <dbReference type="SAM" id="MobiDB-lite"/>
    </source>
</evidence>
<dbReference type="Pfam" id="PF04203">
    <property type="entry name" value="Sortase"/>
    <property type="match status" value="1"/>
</dbReference>
<comment type="caution">
    <text evidence="4">The sequence shown here is derived from an EMBL/GenBank/DDBJ whole genome shotgun (WGS) entry which is preliminary data.</text>
</comment>
<dbReference type="InterPro" id="IPR042003">
    <property type="entry name" value="Sortase_E"/>
</dbReference>
<keyword evidence="1" id="KW-0378">Hydrolase</keyword>
<feature type="region of interest" description="Disordered" evidence="3">
    <location>
        <begin position="188"/>
        <end position="211"/>
    </location>
</feature>
<gene>
    <name evidence="4" type="ORF">F4553_004451</name>
</gene>
<reference evidence="4 5" key="1">
    <citation type="submission" date="2020-08" db="EMBL/GenBank/DDBJ databases">
        <title>Sequencing the genomes of 1000 actinobacteria strains.</title>
        <authorList>
            <person name="Klenk H.-P."/>
        </authorList>
    </citation>
    <scope>NUCLEOTIDE SEQUENCE [LARGE SCALE GENOMIC DNA]</scope>
    <source>
        <strain evidence="4 5">DSM 45362</strain>
    </source>
</reference>
<dbReference type="SUPFAM" id="SSF63817">
    <property type="entry name" value="Sortase"/>
    <property type="match status" value="1"/>
</dbReference>
<proteinExistence type="predicted"/>
<dbReference type="EMBL" id="JACHMN010000002">
    <property type="protein sequence ID" value="MBB5871072.1"/>
    <property type="molecule type" value="Genomic_DNA"/>
</dbReference>
<dbReference type="InterPro" id="IPR005754">
    <property type="entry name" value="Sortase"/>
</dbReference>
<feature type="region of interest" description="Disordered" evidence="3">
    <location>
        <begin position="283"/>
        <end position="305"/>
    </location>
</feature>
<organism evidence="4 5">
    <name type="scientific">Allocatelliglobosispora scoriae</name>
    <dbReference type="NCBI Taxonomy" id="643052"/>
    <lineage>
        <taxon>Bacteria</taxon>
        <taxon>Bacillati</taxon>
        <taxon>Actinomycetota</taxon>
        <taxon>Actinomycetes</taxon>
        <taxon>Micromonosporales</taxon>
        <taxon>Micromonosporaceae</taxon>
        <taxon>Allocatelliglobosispora</taxon>
    </lineage>
</organism>
<feature type="active site" description="Proton donor/acceptor" evidence="2">
    <location>
        <position position="356"/>
    </location>
</feature>
<evidence type="ECO:0000313" key="5">
    <source>
        <dbReference type="Proteomes" id="UP000587527"/>
    </source>
</evidence>
<dbReference type="RefSeq" id="WP_312875305.1">
    <property type="nucleotide sequence ID" value="NZ_JACHMN010000002.1"/>
</dbReference>
<feature type="compositionally biased region" description="Low complexity" evidence="3">
    <location>
        <begin position="283"/>
        <end position="299"/>
    </location>
</feature>
<dbReference type="AlphaFoldDB" id="A0A841BWC8"/>
<dbReference type="Proteomes" id="UP000587527">
    <property type="component" value="Unassembled WGS sequence"/>
</dbReference>
<feature type="region of interest" description="Disordered" evidence="3">
    <location>
        <begin position="1"/>
        <end position="125"/>
    </location>
</feature>
<evidence type="ECO:0000313" key="4">
    <source>
        <dbReference type="EMBL" id="MBB5871072.1"/>
    </source>
</evidence>
<feature type="compositionally biased region" description="Low complexity" evidence="3">
    <location>
        <begin position="84"/>
        <end position="95"/>
    </location>
</feature>